<dbReference type="InterPro" id="IPR036890">
    <property type="entry name" value="HATPase_C_sf"/>
</dbReference>
<gene>
    <name evidence="13" type="ORF">SAMN04489812_0807</name>
</gene>
<protein>
    <recommendedName>
        <fullName evidence="2">histidine kinase</fullName>
        <ecNumber evidence="2">2.7.13.3</ecNumber>
    </recommendedName>
</protein>
<keyword evidence="6 13" id="KW-0418">Kinase</keyword>
<dbReference type="PANTHER" id="PTHR24421">
    <property type="entry name" value="NITRATE/NITRITE SENSOR PROTEIN NARX-RELATED"/>
    <property type="match status" value="1"/>
</dbReference>
<feature type="domain" description="Putative sensor" evidence="12">
    <location>
        <begin position="16"/>
        <end position="189"/>
    </location>
</feature>
<evidence type="ECO:0000256" key="3">
    <source>
        <dbReference type="ARBA" id="ARBA00022553"/>
    </source>
</evidence>
<dbReference type="OrthoDB" id="3217947at2"/>
<evidence type="ECO:0000259" key="11">
    <source>
        <dbReference type="Pfam" id="PF07730"/>
    </source>
</evidence>
<name>A0A1H1P8J3_9ACTN</name>
<keyword evidence="7" id="KW-0067">ATP-binding</keyword>
<dbReference type="EC" id="2.7.13.3" evidence="2"/>
<feature type="transmembrane region" description="Helical" evidence="9">
    <location>
        <begin position="15"/>
        <end position="42"/>
    </location>
</feature>
<dbReference type="AlphaFoldDB" id="A0A1H1P8J3"/>
<evidence type="ECO:0000313" key="14">
    <source>
        <dbReference type="Proteomes" id="UP000199103"/>
    </source>
</evidence>
<evidence type="ECO:0000256" key="4">
    <source>
        <dbReference type="ARBA" id="ARBA00022679"/>
    </source>
</evidence>
<dbReference type="InterPro" id="IPR050482">
    <property type="entry name" value="Sensor_HK_TwoCompSys"/>
</dbReference>
<accession>A0A1H1P8J3</accession>
<dbReference type="Gene3D" id="3.30.565.10">
    <property type="entry name" value="Histidine kinase-like ATPase, C-terminal domain"/>
    <property type="match status" value="1"/>
</dbReference>
<sequence>MKSWITRAAAATGSLLAGLATALPALFALALLPLLLVLLPFVPDAMRPVRALADRERSRLSTSGRPVLRPYRPIPPPSTSRSHAAAVRTVFSDPATWRDLIWLLTHGLGWTITTVLAVALWPAVLVSLVLPIIWQAYPPGTFTAMLILIRNWPQALTLPFLQAICYAALVLFVVPPVTRWWIGIGRSLLRPTSQAALTGELQRVTETRTAALESHGAELRRIERDLHDGVQAQLVNISVRLGLADRALHSDPAAAGPLITDARTGIEEVLGELRGIIRGIYPPILTDRGLAGAIRALAVGRDFPVEVRIADDLPRLPAPVEAAAYFVVAEALTNTTKHGAARSATVIIAEADGLLLITVGDDGRGGADETRGTGLIGIRRRVAALDGRFALDSPAGRGTTIEVRLPCES</sequence>
<evidence type="ECO:0000256" key="9">
    <source>
        <dbReference type="SAM" id="Phobius"/>
    </source>
</evidence>
<dbReference type="GO" id="GO:0005524">
    <property type="term" value="F:ATP binding"/>
    <property type="evidence" value="ECO:0007669"/>
    <property type="project" value="UniProtKB-KW"/>
</dbReference>
<reference evidence="13 14" key="1">
    <citation type="submission" date="2016-10" db="EMBL/GenBank/DDBJ databases">
        <authorList>
            <person name="de Groot N.N."/>
        </authorList>
    </citation>
    <scope>NUCLEOTIDE SEQUENCE [LARGE SCALE GENOMIC DNA]</scope>
    <source>
        <strain evidence="13 14">DSM 21800</strain>
    </source>
</reference>
<keyword evidence="9" id="KW-0472">Membrane</keyword>
<evidence type="ECO:0000256" key="7">
    <source>
        <dbReference type="ARBA" id="ARBA00022840"/>
    </source>
</evidence>
<dbReference type="Proteomes" id="UP000199103">
    <property type="component" value="Chromosome I"/>
</dbReference>
<dbReference type="RefSeq" id="WP_091531880.1">
    <property type="nucleotide sequence ID" value="NZ_LT629772.1"/>
</dbReference>
<evidence type="ECO:0000256" key="6">
    <source>
        <dbReference type="ARBA" id="ARBA00022777"/>
    </source>
</evidence>
<dbReference type="STRING" id="630515.SAMN04489812_0807"/>
<organism evidence="13 14">
    <name type="scientific">Microlunatus soli</name>
    <dbReference type="NCBI Taxonomy" id="630515"/>
    <lineage>
        <taxon>Bacteria</taxon>
        <taxon>Bacillati</taxon>
        <taxon>Actinomycetota</taxon>
        <taxon>Actinomycetes</taxon>
        <taxon>Propionibacteriales</taxon>
        <taxon>Propionibacteriaceae</taxon>
        <taxon>Microlunatus</taxon>
    </lineage>
</organism>
<dbReference type="CDD" id="cd16917">
    <property type="entry name" value="HATPase_UhpB-NarQ-NarX-like"/>
    <property type="match status" value="1"/>
</dbReference>
<dbReference type="Gene3D" id="1.20.5.1930">
    <property type="match status" value="1"/>
</dbReference>
<evidence type="ECO:0000256" key="2">
    <source>
        <dbReference type="ARBA" id="ARBA00012438"/>
    </source>
</evidence>
<dbReference type="GO" id="GO:0016020">
    <property type="term" value="C:membrane"/>
    <property type="evidence" value="ECO:0007669"/>
    <property type="project" value="InterPro"/>
</dbReference>
<dbReference type="InterPro" id="IPR003594">
    <property type="entry name" value="HATPase_dom"/>
</dbReference>
<evidence type="ECO:0000313" key="13">
    <source>
        <dbReference type="EMBL" id="SDS07571.1"/>
    </source>
</evidence>
<keyword evidence="9" id="KW-0812">Transmembrane</keyword>
<proteinExistence type="predicted"/>
<keyword evidence="8" id="KW-0902">Two-component regulatory system</keyword>
<keyword evidence="9" id="KW-1133">Transmembrane helix</keyword>
<evidence type="ECO:0000256" key="8">
    <source>
        <dbReference type="ARBA" id="ARBA00023012"/>
    </source>
</evidence>
<comment type="catalytic activity">
    <reaction evidence="1">
        <text>ATP + protein L-histidine = ADP + protein N-phospho-L-histidine.</text>
        <dbReference type="EC" id="2.7.13.3"/>
    </reaction>
</comment>
<evidence type="ECO:0000256" key="5">
    <source>
        <dbReference type="ARBA" id="ARBA00022741"/>
    </source>
</evidence>
<keyword evidence="14" id="KW-1185">Reference proteome</keyword>
<dbReference type="GO" id="GO:0046983">
    <property type="term" value="F:protein dimerization activity"/>
    <property type="evidence" value="ECO:0007669"/>
    <property type="project" value="InterPro"/>
</dbReference>
<feature type="transmembrane region" description="Helical" evidence="9">
    <location>
        <begin position="108"/>
        <end position="137"/>
    </location>
</feature>
<dbReference type="InterPro" id="IPR011712">
    <property type="entry name" value="Sig_transdc_His_kin_sub3_dim/P"/>
</dbReference>
<dbReference type="EMBL" id="LT629772">
    <property type="protein sequence ID" value="SDS07571.1"/>
    <property type="molecule type" value="Genomic_DNA"/>
</dbReference>
<feature type="transmembrane region" description="Helical" evidence="9">
    <location>
        <begin position="157"/>
        <end position="182"/>
    </location>
</feature>
<feature type="domain" description="Signal transduction histidine kinase subgroup 3 dimerisation and phosphoacceptor" evidence="11">
    <location>
        <begin position="218"/>
        <end position="283"/>
    </location>
</feature>
<keyword evidence="3" id="KW-0597">Phosphoprotein</keyword>
<evidence type="ECO:0000259" key="10">
    <source>
        <dbReference type="Pfam" id="PF02518"/>
    </source>
</evidence>
<feature type="domain" description="Histidine kinase/HSP90-like ATPase" evidence="10">
    <location>
        <begin position="323"/>
        <end position="407"/>
    </location>
</feature>
<dbReference type="GO" id="GO:0000155">
    <property type="term" value="F:phosphorelay sensor kinase activity"/>
    <property type="evidence" value="ECO:0007669"/>
    <property type="project" value="InterPro"/>
</dbReference>
<keyword evidence="4" id="KW-0808">Transferase</keyword>
<keyword evidence="5" id="KW-0547">Nucleotide-binding</keyword>
<dbReference type="PANTHER" id="PTHR24421:SF10">
    <property type="entry name" value="NITRATE_NITRITE SENSOR PROTEIN NARQ"/>
    <property type="match status" value="1"/>
</dbReference>
<dbReference type="Pfam" id="PF13796">
    <property type="entry name" value="Sensor"/>
    <property type="match status" value="1"/>
</dbReference>
<evidence type="ECO:0000256" key="1">
    <source>
        <dbReference type="ARBA" id="ARBA00000085"/>
    </source>
</evidence>
<dbReference type="SUPFAM" id="SSF55874">
    <property type="entry name" value="ATPase domain of HSP90 chaperone/DNA topoisomerase II/histidine kinase"/>
    <property type="match status" value="1"/>
</dbReference>
<dbReference type="Pfam" id="PF07730">
    <property type="entry name" value="HisKA_3"/>
    <property type="match status" value="1"/>
</dbReference>
<dbReference type="Pfam" id="PF02518">
    <property type="entry name" value="HATPase_c"/>
    <property type="match status" value="1"/>
</dbReference>
<evidence type="ECO:0000259" key="12">
    <source>
        <dbReference type="Pfam" id="PF13796"/>
    </source>
</evidence>
<dbReference type="InterPro" id="IPR025828">
    <property type="entry name" value="Put_sensor_dom"/>
</dbReference>